<evidence type="ECO:0000256" key="8">
    <source>
        <dbReference type="ARBA" id="ARBA00023159"/>
    </source>
</evidence>
<evidence type="ECO:0000256" key="6">
    <source>
        <dbReference type="ARBA" id="ARBA00022737"/>
    </source>
</evidence>
<dbReference type="SMART" id="SM00739">
    <property type="entry name" value="KOW"/>
    <property type="match status" value="5"/>
</dbReference>
<dbReference type="Gene3D" id="2.30.30.30">
    <property type="match status" value="3"/>
</dbReference>
<dbReference type="InterPro" id="IPR008991">
    <property type="entry name" value="Translation_prot_SH3-like_sf"/>
</dbReference>
<reference evidence="16 17" key="1">
    <citation type="submission" date="2020-02" db="EMBL/GenBank/DDBJ databases">
        <authorList>
            <person name="Ferguson B K."/>
        </authorList>
    </citation>
    <scope>NUCLEOTIDE SEQUENCE [LARGE SCALE GENOMIC DNA]</scope>
</reference>
<dbReference type="GO" id="GO:0006357">
    <property type="term" value="P:regulation of transcription by RNA polymerase II"/>
    <property type="evidence" value="ECO:0007669"/>
    <property type="project" value="InterPro"/>
</dbReference>
<dbReference type="Proteomes" id="UP000479190">
    <property type="component" value="Unassembled WGS sequence"/>
</dbReference>
<dbReference type="GO" id="GO:0006368">
    <property type="term" value="P:transcription elongation by RNA polymerase II"/>
    <property type="evidence" value="ECO:0007669"/>
    <property type="project" value="TreeGrafter"/>
</dbReference>
<protein>
    <recommendedName>
        <fullName evidence="3 11">Transcription elongation factor SPT5</fullName>
    </recommendedName>
</protein>
<proteinExistence type="inferred from homology"/>
<evidence type="ECO:0000256" key="7">
    <source>
        <dbReference type="ARBA" id="ARBA00023015"/>
    </source>
</evidence>
<dbReference type="FunFam" id="2.30.30.30:FF:000013">
    <property type="entry name" value="Transcription elongation factor SPT5"/>
    <property type="match status" value="1"/>
</dbReference>
<evidence type="ECO:0000259" key="13">
    <source>
        <dbReference type="SMART" id="SM00738"/>
    </source>
</evidence>
<dbReference type="GO" id="GO:0032784">
    <property type="term" value="P:regulation of DNA-templated transcription elongation"/>
    <property type="evidence" value="ECO:0007669"/>
    <property type="project" value="InterPro"/>
</dbReference>
<dbReference type="Pfam" id="PF23291">
    <property type="entry name" value="KOW4_SPT5"/>
    <property type="match status" value="1"/>
</dbReference>
<feature type="domain" description="KOW" evidence="14">
    <location>
        <begin position="509"/>
        <end position="536"/>
    </location>
</feature>
<feature type="domain" description="KOW" evidence="14">
    <location>
        <begin position="561"/>
        <end position="588"/>
    </location>
</feature>
<dbReference type="Pfam" id="PF23042">
    <property type="entry name" value="KOW1_SPT5"/>
    <property type="match status" value="1"/>
</dbReference>
<dbReference type="InterPro" id="IPR036735">
    <property type="entry name" value="NGN_dom_sf"/>
</dbReference>
<feature type="compositionally biased region" description="Polar residues" evidence="12">
    <location>
        <begin position="985"/>
        <end position="996"/>
    </location>
</feature>
<evidence type="ECO:0000256" key="11">
    <source>
        <dbReference type="PIRNR" id="PIRNR036945"/>
    </source>
</evidence>
<dbReference type="InterPro" id="IPR041973">
    <property type="entry name" value="KOW_Spt5_1"/>
</dbReference>
<keyword evidence="9 11" id="KW-0804">Transcription</keyword>
<dbReference type="InterPro" id="IPR005824">
    <property type="entry name" value="KOW"/>
</dbReference>
<dbReference type="SMART" id="SM00738">
    <property type="entry name" value="NGN"/>
    <property type="match status" value="1"/>
</dbReference>
<dbReference type="Pfam" id="PF12815">
    <property type="entry name" value="CTD"/>
    <property type="match status" value="1"/>
</dbReference>
<dbReference type="FunFam" id="3.30.70.940:FF:000005">
    <property type="entry name" value="Transcription elongation factor SPT5"/>
    <property type="match status" value="1"/>
</dbReference>
<organism evidence="16 17">
    <name type="scientific">Trichogramma brassicae</name>
    <dbReference type="NCBI Taxonomy" id="86971"/>
    <lineage>
        <taxon>Eukaryota</taxon>
        <taxon>Metazoa</taxon>
        <taxon>Ecdysozoa</taxon>
        <taxon>Arthropoda</taxon>
        <taxon>Hexapoda</taxon>
        <taxon>Insecta</taxon>
        <taxon>Pterygota</taxon>
        <taxon>Neoptera</taxon>
        <taxon>Endopterygota</taxon>
        <taxon>Hymenoptera</taxon>
        <taxon>Apocrita</taxon>
        <taxon>Proctotrupomorpha</taxon>
        <taxon>Chalcidoidea</taxon>
        <taxon>Trichogrammatidae</taxon>
        <taxon>Trichogramma</taxon>
    </lineage>
</organism>
<dbReference type="OrthoDB" id="28901at2759"/>
<evidence type="ECO:0000256" key="3">
    <source>
        <dbReference type="ARBA" id="ARBA00020181"/>
    </source>
</evidence>
<feature type="compositionally biased region" description="Polar residues" evidence="12">
    <location>
        <begin position="1003"/>
        <end position="1035"/>
    </location>
</feature>
<dbReference type="CDD" id="cd06083">
    <property type="entry name" value="KOW_Spt5_3"/>
    <property type="match status" value="1"/>
</dbReference>
<dbReference type="InterPro" id="IPR014722">
    <property type="entry name" value="Rib_uL2_dom2"/>
</dbReference>
<feature type="compositionally biased region" description="Basic and acidic residues" evidence="12">
    <location>
        <begin position="757"/>
        <end position="770"/>
    </location>
</feature>
<accession>A0A6H5J3A4</accession>
<gene>
    <name evidence="16" type="ORF">TBRA_LOCUS14715</name>
</gene>
<dbReference type="GO" id="GO:0032044">
    <property type="term" value="C:DSIF complex"/>
    <property type="evidence" value="ECO:0007669"/>
    <property type="project" value="TreeGrafter"/>
</dbReference>
<dbReference type="CDD" id="cd06084">
    <property type="entry name" value="KOW_Spt5_4"/>
    <property type="match status" value="1"/>
</dbReference>
<feature type="domain" description="NusG-like N-terminal" evidence="13">
    <location>
        <begin position="258"/>
        <end position="349"/>
    </location>
</feature>
<dbReference type="InterPro" id="IPR017071">
    <property type="entry name" value="TF_Spt5_eukaryote"/>
</dbReference>
<feature type="region of interest" description="Disordered" evidence="12">
    <location>
        <begin position="756"/>
        <end position="783"/>
    </location>
</feature>
<dbReference type="Pfam" id="PF11942">
    <property type="entry name" value="Spt5_N"/>
    <property type="match status" value="1"/>
</dbReference>
<feature type="compositionally biased region" description="Polar residues" evidence="12">
    <location>
        <begin position="862"/>
        <end position="891"/>
    </location>
</feature>
<dbReference type="Pfam" id="PF23284">
    <property type="entry name" value="KOW2_Spt5"/>
    <property type="match status" value="1"/>
</dbReference>
<keyword evidence="17" id="KW-1185">Reference proteome</keyword>
<feature type="compositionally biased region" description="Polar residues" evidence="12">
    <location>
        <begin position="946"/>
        <end position="955"/>
    </location>
</feature>
<feature type="compositionally biased region" description="Polar residues" evidence="12">
    <location>
        <begin position="964"/>
        <end position="976"/>
    </location>
</feature>
<dbReference type="InterPro" id="IPR039385">
    <property type="entry name" value="NGN_Euk"/>
</dbReference>
<evidence type="ECO:0000259" key="15">
    <source>
        <dbReference type="SMART" id="SM01104"/>
    </source>
</evidence>
<dbReference type="InterPro" id="IPR057936">
    <property type="entry name" value="KOWx_Spt5"/>
</dbReference>
<keyword evidence="8" id="KW-0010">Activator</keyword>
<dbReference type="Pfam" id="PF03439">
    <property type="entry name" value="Spt5-NGN"/>
    <property type="match status" value="1"/>
</dbReference>
<feature type="compositionally biased region" description="Polar residues" evidence="12">
    <location>
        <begin position="836"/>
        <end position="850"/>
    </location>
</feature>
<evidence type="ECO:0000256" key="1">
    <source>
        <dbReference type="ARBA" id="ARBA00004123"/>
    </source>
</evidence>
<comment type="similarity">
    <text evidence="2 11">Belongs to the SPT5 family.</text>
</comment>
<name>A0A6H5J3A4_9HYME</name>
<dbReference type="CDD" id="cd06085">
    <property type="entry name" value="KOW_Spt5_5"/>
    <property type="match status" value="1"/>
</dbReference>
<dbReference type="InterPro" id="IPR024945">
    <property type="entry name" value="Spt5_C_dom"/>
</dbReference>
<dbReference type="InterPro" id="IPR041978">
    <property type="entry name" value="KOW_Spt5_5"/>
</dbReference>
<feature type="domain" description="KOW" evidence="14">
    <location>
        <begin position="683"/>
        <end position="710"/>
    </location>
</feature>
<dbReference type="PANTHER" id="PTHR11125:SF7">
    <property type="entry name" value="TRANSCRIPTION ELONGATION FACTOR SPT5"/>
    <property type="match status" value="1"/>
</dbReference>
<dbReference type="CDD" id="cd06081">
    <property type="entry name" value="KOW_Spt5_1"/>
    <property type="match status" value="1"/>
</dbReference>
<dbReference type="InterPro" id="IPR041976">
    <property type="entry name" value="KOW_Spt5_3"/>
</dbReference>
<evidence type="ECO:0000313" key="16">
    <source>
        <dbReference type="EMBL" id="CAB0043127.1"/>
    </source>
</evidence>
<evidence type="ECO:0000256" key="9">
    <source>
        <dbReference type="ARBA" id="ARBA00023163"/>
    </source>
</evidence>
<evidence type="ECO:0000256" key="10">
    <source>
        <dbReference type="ARBA" id="ARBA00023242"/>
    </source>
</evidence>
<keyword evidence="7" id="KW-0805">Transcription regulation</keyword>
<keyword evidence="5" id="KW-0597">Phosphoprotein</keyword>
<dbReference type="GO" id="GO:0003729">
    <property type="term" value="F:mRNA binding"/>
    <property type="evidence" value="ECO:0007669"/>
    <property type="project" value="TreeGrafter"/>
</dbReference>
<keyword evidence="10 11" id="KW-0539">Nucleus</keyword>
<dbReference type="AlphaFoldDB" id="A0A6H5J3A4"/>
<keyword evidence="6" id="KW-0677">Repeat</keyword>
<feature type="compositionally biased region" description="Polar residues" evidence="12">
    <location>
        <begin position="898"/>
        <end position="910"/>
    </location>
</feature>
<dbReference type="FunFam" id="2.30.30.30:FF:000016">
    <property type="entry name" value="Transcription elongation factor SPT5"/>
    <property type="match status" value="1"/>
</dbReference>
<evidence type="ECO:0000256" key="2">
    <source>
        <dbReference type="ARBA" id="ARBA00006956"/>
    </source>
</evidence>
<dbReference type="Pfam" id="PF23290">
    <property type="entry name" value="KOW5_SPT5"/>
    <property type="match status" value="1"/>
</dbReference>
<dbReference type="EMBL" id="CADCXV010001272">
    <property type="protein sequence ID" value="CAB0043127.1"/>
    <property type="molecule type" value="Genomic_DNA"/>
</dbReference>
<dbReference type="InterPro" id="IPR022581">
    <property type="entry name" value="Spt5_N"/>
</dbReference>
<evidence type="ECO:0000256" key="5">
    <source>
        <dbReference type="ARBA" id="ARBA00022553"/>
    </source>
</evidence>
<dbReference type="Pfam" id="PF23037">
    <property type="entry name" value="KOWx_SPT5"/>
    <property type="match status" value="1"/>
</dbReference>
<comment type="subcellular location">
    <subcellularLocation>
        <location evidence="1 11">Nucleus</location>
    </subcellularLocation>
</comment>
<dbReference type="InterPro" id="IPR041977">
    <property type="entry name" value="KOW_Spt5_4"/>
</dbReference>
<dbReference type="InterPro" id="IPR005100">
    <property type="entry name" value="NGN-domain"/>
</dbReference>
<dbReference type="CDD" id="cd06082">
    <property type="entry name" value="KOW_Spt5_2"/>
    <property type="match status" value="1"/>
</dbReference>
<dbReference type="InterPro" id="IPR041975">
    <property type="entry name" value="KOW_Spt5_2"/>
</dbReference>
<dbReference type="SMART" id="SM01104">
    <property type="entry name" value="CTD"/>
    <property type="match status" value="1"/>
</dbReference>
<dbReference type="Pfam" id="PF00467">
    <property type="entry name" value="KOW"/>
    <property type="match status" value="1"/>
</dbReference>
<feature type="domain" description="KOW" evidence="14">
    <location>
        <begin position="786"/>
        <end position="813"/>
    </location>
</feature>
<dbReference type="PIRSF" id="PIRSF036945">
    <property type="entry name" value="Spt5"/>
    <property type="match status" value="1"/>
</dbReference>
<dbReference type="InterPro" id="IPR006645">
    <property type="entry name" value="NGN-like_dom"/>
</dbReference>
<feature type="domain" description="KOW" evidence="14">
    <location>
        <begin position="353"/>
        <end position="380"/>
    </location>
</feature>
<feature type="region of interest" description="Disordered" evidence="12">
    <location>
        <begin position="836"/>
        <end position="1035"/>
    </location>
</feature>
<evidence type="ECO:0000256" key="4">
    <source>
        <dbReference type="ARBA" id="ARBA00022491"/>
    </source>
</evidence>
<sequence>MSRYTRISSPYTRFKMVKHFCFITFVENTKICQRDHCVHALGASLAKLLILHGGERKNNIFNDSPFFSLSFDRNSTFRSRRSAKSDKSNEDNESGVGSVRADDDIADDSLTTRESSDDDAGSGSDNNDTQNDGDSFDSFSEDDERQRPKKKTKKLVSDFILQEAEVDDDAEDEEEWEDGAHELGIVENEIEELGPTARDIEGRRRISNMWDSQKEEEIEEYLRNKYASEAAHSKRFGDGGEDMNNEITQKTLLPDVKDPNLWLVKCRIGEENATILLLHRKYLTFEDTDEALKIKSAVAPRGIKGFIYVEAYKQVHVKAAIENISTLKMGYWQQKMVPIKEMTDVLRVTNRVNLKPLQWVRIKRGLYKDDIAQVDYVDVGQNKAHLKLLPRIDYLKLRGALRLMSDETDEPVKRKKKGNRPAQKPFDPEAIRAIGGDITSSGDYLVFEGNHYSHKGFLYKDFNLNAIVSDSVKPTLSEIESFEENPENVNLELNQSDPFTIQRGIVTHSFSVGDNVEVCEGELANLLGKVISVDGNSVQVAANHEQLKEPIEFPVRELKKYFVIGDHVKVLSGKYEGDTGLIVRIEGNRAVLFSDLSMHELEVLTSNLQLCPDIATGVDSLGKFQWGDMVQIDPQSVGVIVRLERENFQLLTMHGRLIDVKPGSISKYRENKNTLALDCQQNAIRRKDIVKVVEGLHAGRQGEIKHLYRSFAFLHSKIYIDTGGMLVCKTRHLQLVGGSKSDAVVNYTTPIFMSPARSERSVDDNNDKNKGRNYTRIGNLGPSRDRKIIGHTIKITGGPYKGNIGFVKDATESTARVELHSPCQTISVDRSHIFSISQPDTSNQDQNLNTPMYREYGKKTPSHPSGSQTPMHGSQTPMHGSQTPLYETGNRTPYYGSITPQQDGSRTPNPTGAWDPTVSNTPARSSEYDDRDGNNDSMDDVPFSPYQESQTSSMATPYDPANASFDNPSESPSVTPNIDFHYSESPASPTGLTDASPQIDYSPFNSTADHTPSSPIGNNTSEVNGTKQNYNFKLR</sequence>
<dbReference type="InterPro" id="IPR039659">
    <property type="entry name" value="SPT5"/>
</dbReference>
<evidence type="ECO:0000313" key="17">
    <source>
        <dbReference type="Proteomes" id="UP000479190"/>
    </source>
</evidence>
<evidence type="ECO:0000259" key="14">
    <source>
        <dbReference type="SMART" id="SM00739"/>
    </source>
</evidence>
<dbReference type="PANTHER" id="PTHR11125">
    <property type="entry name" value="SUPPRESSOR OF TY 5"/>
    <property type="match status" value="1"/>
</dbReference>
<feature type="region of interest" description="Disordered" evidence="12">
    <location>
        <begin position="79"/>
        <end position="153"/>
    </location>
</feature>
<dbReference type="SUPFAM" id="SSF50104">
    <property type="entry name" value="Translation proteins SH3-like domain"/>
    <property type="match status" value="2"/>
</dbReference>
<feature type="domain" description="Spt5 C-terminal" evidence="15">
    <location>
        <begin position="866"/>
        <end position="989"/>
    </location>
</feature>
<dbReference type="Gene3D" id="3.30.70.940">
    <property type="entry name" value="NusG, N-terminal domain"/>
    <property type="match status" value="1"/>
</dbReference>
<keyword evidence="4" id="KW-0678">Repressor</keyword>
<dbReference type="CDD" id="cd09888">
    <property type="entry name" value="NGN_Euk"/>
    <property type="match status" value="1"/>
</dbReference>
<evidence type="ECO:0000256" key="12">
    <source>
        <dbReference type="SAM" id="MobiDB-lite"/>
    </source>
</evidence>